<proteinExistence type="predicted"/>
<accession>A0ABR8E2W8</accession>
<sequence length="271" mass="30648">MSYTKERLQQTYSLSIEDIDATLMACGLPVDQDEYSDEEIQFRFDFIRQSIQQGKTFKQAAAQFKREVKKRTTDTEFTPMNIIGMLTHISAEYGIGLELTEAIEIMTACGLSPNQKEYRQLECDRFLEACELSKEQGQTHEQVAAHFGINKTCSNGHNNTQYLTDQISNVAVTSETGLVHLVSQITEKRAEQIPGLVNQMYLKNVVSKLAQSEDEIKNFYAGLEERILEQIEGKSPIKAIMEGQWQMTPLPSSSEKLMLLPDASENDTNTD</sequence>
<reference evidence="2 3" key="1">
    <citation type="journal article" date="2020" name="ISME J.">
        <title>Comparative genomics reveals insights into cyanobacterial evolution and habitat adaptation.</title>
        <authorList>
            <person name="Chen M.Y."/>
            <person name="Teng W.K."/>
            <person name="Zhao L."/>
            <person name="Hu C.X."/>
            <person name="Zhou Y.K."/>
            <person name="Han B.P."/>
            <person name="Song L.R."/>
            <person name="Shu W.S."/>
        </authorList>
    </citation>
    <scope>NUCLEOTIDE SEQUENCE [LARGE SCALE GENOMIC DNA]</scope>
    <source>
        <strain evidence="2 3">FACHB-838</strain>
    </source>
</reference>
<dbReference type="Proteomes" id="UP000623440">
    <property type="component" value="Unassembled WGS sequence"/>
</dbReference>
<evidence type="ECO:0000313" key="2">
    <source>
        <dbReference type="EMBL" id="MBD2535610.1"/>
    </source>
</evidence>
<feature type="region of interest" description="Disordered" evidence="1">
    <location>
        <begin position="252"/>
        <end position="271"/>
    </location>
</feature>
<organism evidence="2 3">
    <name type="scientific">Nostoc flagelliforme FACHB-838</name>
    <dbReference type="NCBI Taxonomy" id="2692904"/>
    <lineage>
        <taxon>Bacteria</taxon>
        <taxon>Bacillati</taxon>
        <taxon>Cyanobacteriota</taxon>
        <taxon>Cyanophyceae</taxon>
        <taxon>Nostocales</taxon>
        <taxon>Nostocaceae</taxon>
        <taxon>Nostoc</taxon>
    </lineage>
</organism>
<keyword evidence="3" id="KW-1185">Reference proteome</keyword>
<gene>
    <name evidence="2" type="ORF">H6G97_42045</name>
</gene>
<comment type="caution">
    <text evidence="2">The sequence shown here is derived from an EMBL/GenBank/DDBJ whole genome shotgun (WGS) entry which is preliminary data.</text>
</comment>
<evidence type="ECO:0000313" key="3">
    <source>
        <dbReference type="Proteomes" id="UP000623440"/>
    </source>
</evidence>
<dbReference type="RefSeq" id="WP_190946423.1">
    <property type="nucleotide sequence ID" value="NZ_JACJSI010000301.1"/>
</dbReference>
<name>A0ABR8E2W8_9NOSO</name>
<evidence type="ECO:0000256" key="1">
    <source>
        <dbReference type="SAM" id="MobiDB-lite"/>
    </source>
</evidence>
<dbReference type="EMBL" id="JACJSI010000301">
    <property type="protein sequence ID" value="MBD2535610.1"/>
    <property type="molecule type" value="Genomic_DNA"/>
</dbReference>
<protein>
    <submittedName>
        <fullName evidence="2">Uncharacterized protein</fullName>
    </submittedName>
</protein>